<protein>
    <recommendedName>
        <fullName evidence="3">Prephenate/arogenate dehydrogenase domain-containing protein</fullName>
    </recommendedName>
</protein>
<evidence type="ECO:0000259" key="3">
    <source>
        <dbReference type="PROSITE" id="PS51176"/>
    </source>
</evidence>
<proteinExistence type="inferred from homology"/>
<comment type="similarity">
    <text evidence="1">Belongs to the prephenate/arogenate dehydrogenase family.</text>
</comment>
<dbReference type="PANTHER" id="PTHR21363">
    <property type="entry name" value="PREPHENATE DEHYDROGENASE"/>
    <property type="match status" value="1"/>
</dbReference>
<name>A0ABP7EUM9_9ACTN</name>
<dbReference type="InterPro" id="IPR036291">
    <property type="entry name" value="NAD(P)-bd_dom_sf"/>
</dbReference>
<comment type="caution">
    <text evidence="4">The sequence shown here is derived from an EMBL/GenBank/DDBJ whole genome shotgun (WGS) entry which is preliminary data.</text>
</comment>
<dbReference type="PROSITE" id="PS51176">
    <property type="entry name" value="PDH_ADH"/>
    <property type="match status" value="1"/>
</dbReference>
<keyword evidence="2" id="KW-0560">Oxidoreductase</keyword>
<sequence length="294" mass="30256">MIGRCVVIGGGAVGKLFAERLHNTGARVRVFDRAAQERSAGTGVPQEHGDVTAIDPAMAAELGQADLVVLAVPEPVAIAAVPGLLAALPAGSLLVDTLSVKQPIAAAVESAAPGAKDVEVVSVNPMFAPALGFENRPVAAVALREGPRSQEMLGLIESWGGGVVRMSAEQHDRLSSATQALTHATVLAFGTALTELGVDAEELRAVAPPPHATLLALLARIVSGAPEVYWDVQSANPEAARAREALAEGARRIDTAVQDGGEADFTNALAAVRSFLGDDLPAHGERCARLFALI</sequence>
<dbReference type="InterPro" id="IPR046825">
    <property type="entry name" value="PDH_C"/>
</dbReference>
<keyword evidence="5" id="KW-1185">Reference proteome</keyword>
<feature type="domain" description="Prephenate/arogenate dehydrogenase" evidence="3">
    <location>
        <begin position="3"/>
        <end position="287"/>
    </location>
</feature>
<reference evidence="5" key="1">
    <citation type="journal article" date="2019" name="Int. J. Syst. Evol. Microbiol.">
        <title>The Global Catalogue of Microorganisms (GCM) 10K type strain sequencing project: providing services to taxonomists for standard genome sequencing and annotation.</title>
        <authorList>
            <consortium name="The Broad Institute Genomics Platform"/>
            <consortium name="The Broad Institute Genome Sequencing Center for Infectious Disease"/>
            <person name="Wu L."/>
            <person name="Ma J."/>
        </authorList>
    </citation>
    <scope>NUCLEOTIDE SEQUENCE [LARGE SCALE GENOMIC DNA]</scope>
    <source>
        <strain evidence="5">JCM 17137</strain>
    </source>
</reference>
<dbReference type="SUPFAM" id="SSF48179">
    <property type="entry name" value="6-phosphogluconate dehydrogenase C-terminal domain-like"/>
    <property type="match status" value="1"/>
</dbReference>
<dbReference type="InterPro" id="IPR003099">
    <property type="entry name" value="Prephen_DH"/>
</dbReference>
<gene>
    <name evidence="4" type="ORF">GCM10022402_00030</name>
</gene>
<dbReference type="Pfam" id="PF03807">
    <property type="entry name" value="F420_oxidored"/>
    <property type="match status" value="1"/>
</dbReference>
<evidence type="ECO:0000256" key="1">
    <source>
        <dbReference type="ARBA" id="ARBA00007964"/>
    </source>
</evidence>
<evidence type="ECO:0000313" key="4">
    <source>
        <dbReference type="EMBL" id="GAA3723408.1"/>
    </source>
</evidence>
<evidence type="ECO:0000313" key="5">
    <source>
        <dbReference type="Proteomes" id="UP001500908"/>
    </source>
</evidence>
<evidence type="ECO:0000256" key="2">
    <source>
        <dbReference type="ARBA" id="ARBA00023002"/>
    </source>
</evidence>
<dbReference type="InterPro" id="IPR008927">
    <property type="entry name" value="6-PGluconate_DH-like_C_sf"/>
</dbReference>
<dbReference type="Gene3D" id="1.10.3660.10">
    <property type="entry name" value="6-phosphogluconate dehydrogenase C-terminal like domain"/>
    <property type="match status" value="1"/>
</dbReference>
<dbReference type="SUPFAM" id="SSF51735">
    <property type="entry name" value="NAD(P)-binding Rossmann-fold domains"/>
    <property type="match status" value="1"/>
</dbReference>
<dbReference type="RefSeq" id="WP_344966138.1">
    <property type="nucleotide sequence ID" value="NZ_BAABDD010000001.1"/>
</dbReference>
<organism evidence="4 5">
    <name type="scientific">Salinactinospora qingdaonensis</name>
    <dbReference type="NCBI Taxonomy" id="702744"/>
    <lineage>
        <taxon>Bacteria</taxon>
        <taxon>Bacillati</taxon>
        <taxon>Actinomycetota</taxon>
        <taxon>Actinomycetes</taxon>
        <taxon>Streptosporangiales</taxon>
        <taxon>Nocardiopsidaceae</taxon>
        <taxon>Salinactinospora</taxon>
    </lineage>
</organism>
<dbReference type="Gene3D" id="3.40.50.720">
    <property type="entry name" value="NAD(P)-binding Rossmann-like Domain"/>
    <property type="match status" value="1"/>
</dbReference>
<dbReference type="Pfam" id="PF20463">
    <property type="entry name" value="PDH_C"/>
    <property type="match status" value="1"/>
</dbReference>
<dbReference type="InterPro" id="IPR028939">
    <property type="entry name" value="P5C_Rdtase_cat_N"/>
</dbReference>
<dbReference type="PANTHER" id="PTHR21363:SF0">
    <property type="entry name" value="PREPHENATE DEHYDROGENASE [NADP(+)]"/>
    <property type="match status" value="1"/>
</dbReference>
<dbReference type="EMBL" id="BAABDD010000001">
    <property type="protein sequence ID" value="GAA3723408.1"/>
    <property type="molecule type" value="Genomic_DNA"/>
</dbReference>
<accession>A0ABP7EUM9</accession>
<dbReference type="Proteomes" id="UP001500908">
    <property type="component" value="Unassembled WGS sequence"/>
</dbReference>
<dbReference type="InterPro" id="IPR050812">
    <property type="entry name" value="Preph/Arog_dehydrog"/>
</dbReference>